<protein>
    <recommendedName>
        <fullName evidence="4">PEP-CTERM protein-sorting domain-containing protein</fullName>
    </recommendedName>
</protein>
<gene>
    <name evidence="2" type="ORF">DSM106972_085140</name>
</gene>
<comment type="caution">
    <text evidence="2">The sequence shown here is derived from an EMBL/GenBank/DDBJ whole genome shotgun (WGS) entry which is preliminary data.</text>
</comment>
<evidence type="ECO:0000313" key="3">
    <source>
        <dbReference type="Proteomes" id="UP000271624"/>
    </source>
</evidence>
<reference evidence="2" key="1">
    <citation type="submission" date="2018-12" db="EMBL/GenBank/DDBJ databases">
        <authorList>
            <person name="Will S."/>
            <person name="Neumann-Schaal M."/>
            <person name="Henke P."/>
        </authorList>
    </citation>
    <scope>NUCLEOTIDE SEQUENCE</scope>
    <source>
        <strain evidence="2">PCC 7102</strain>
    </source>
</reference>
<dbReference type="InterPro" id="IPR013424">
    <property type="entry name" value="Ice-binding_C"/>
</dbReference>
<dbReference type="NCBIfam" id="TIGR02595">
    <property type="entry name" value="PEP_CTERM"/>
    <property type="match status" value="1"/>
</dbReference>
<dbReference type="OrthoDB" id="928769at2"/>
<proteinExistence type="predicted"/>
<evidence type="ECO:0008006" key="4">
    <source>
        <dbReference type="Google" id="ProtNLM"/>
    </source>
</evidence>
<dbReference type="Proteomes" id="UP000271624">
    <property type="component" value="Unassembled WGS sequence"/>
</dbReference>
<accession>A0A433UU86</accession>
<dbReference type="InterPro" id="IPR048031">
    <property type="entry name" value="ScyD/ScyE-like"/>
</dbReference>
<sequence length="462" mass="48488">MKAKKITITFALTTCLTAVAGTKAAQAASLTVIADGISNARGAAFGPDGNLYVGEPGIGGNGNCQPSPSTLFQPICAGNTGSVVKITPDGKQERIFNNFQSLAEQPSGNQGAGPQELKFDSQGNAYLLTAFAGYPGNRDLELSTLGTQYPLPEAQLLTFPPSPPDQVLNTPNLGKLFKADLKTEQLTEIFDFGKYEIINNPDQADVVSNPYELNIGGNTAYVVDGGGNTAYKIKLDGSDVAAIPLPKKLINNPDFPPLPPGAEIPPGLVEIPADALPEGQPAVEPGQIPAKILVQSVPTGAAIGLDGALYVGEYLGFPYPEGEARIFRIGEDNQPQVFADGFTHITDLTFDKNGNLLVLQFSDQAQWKGDLQNLPGSLIQLAPDGTRTTLVAAGEGLASADGITIGPDNQIYVTTRGVGLNLGQIVRVERTRIPEPSSMLGLLVVSAIGGSAMLKRKHRVSC</sequence>
<name>A0A433UU86_9CYAN</name>
<evidence type="ECO:0000313" key="2">
    <source>
        <dbReference type="EMBL" id="RUS97411.1"/>
    </source>
</evidence>
<feature type="chain" id="PRO_5030092471" description="PEP-CTERM protein-sorting domain-containing protein" evidence="1">
    <location>
        <begin position="21"/>
        <end position="462"/>
    </location>
</feature>
<reference evidence="2" key="2">
    <citation type="journal article" date="2019" name="Genome Biol. Evol.">
        <title>Day and night: Metabolic profiles and evolutionary relationships of six axenic non-marine cyanobacteria.</title>
        <authorList>
            <person name="Will S.E."/>
            <person name="Henke P."/>
            <person name="Boedeker C."/>
            <person name="Huang S."/>
            <person name="Brinkmann H."/>
            <person name="Rohde M."/>
            <person name="Jarek M."/>
            <person name="Friedl T."/>
            <person name="Seufert S."/>
            <person name="Schumacher M."/>
            <person name="Overmann J."/>
            <person name="Neumann-Schaal M."/>
            <person name="Petersen J."/>
        </authorList>
    </citation>
    <scope>NUCLEOTIDE SEQUENCE [LARGE SCALE GENOMIC DNA]</scope>
    <source>
        <strain evidence="2">PCC 7102</strain>
    </source>
</reference>
<dbReference type="SUPFAM" id="SSF101898">
    <property type="entry name" value="NHL repeat"/>
    <property type="match status" value="1"/>
</dbReference>
<dbReference type="InterPro" id="IPR011042">
    <property type="entry name" value="6-blade_b-propeller_TolB-like"/>
</dbReference>
<dbReference type="RefSeq" id="WP_127086529.1">
    <property type="nucleotide sequence ID" value="NZ_RSCL01000033.1"/>
</dbReference>
<evidence type="ECO:0000256" key="1">
    <source>
        <dbReference type="SAM" id="SignalP"/>
    </source>
</evidence>
<dbReference type="NCBIfam" id="NF033206">
    <property type="entry name" value="ScyE_fam"/>
    <property type="match status" value="1"/>
</dbReference>
<dbReference type="AlphaFoldDB" id="A0A433UU86"/>
<dbReference type="EMBL" id="RSCL01000033">
    <property type="protein sequence ID" value="RUS97411.1"/>
    <property type="molecule type" value="Genomic_DNA"/>
</dbReference>
<feature type="signal peptide" evidence="1">
    <location>
        <begin position="1"/>
        <end position="20"/>
    </location>
</feature>
<dbReference type="Gene3D" id="2.120.10.30">
    <property type="entry name" value="TolB, C-terminal domain"/>
    <property type="match status" value="1"/>
</dbReference>
<organism evidence="2 3">
    <name type="scientific">Dulcicalothrix desertica PCC 7102</name>
    <dbReference type="NCBI Taxonomy" id="232991"/>
    <lineage>
        <taxon>Bacteria</taxon>
        <taxon>Bacillati</taxon>
        <taxon>Cyanobacteriota</taxon>
        <taxon>Cyanophyceae</taxon>
        <taxon>Nostocales</taxon>
        <taxon>Calotrichaceae</taxon>
        <taxon>Dulcicalothrix</taxon>
    </lineage>
</organism>
<keyword evidence="3" id="KW-1185">Reference proteome</keyword>
<keyword evidence="1" id="KW-0732">Signal</keyword>